<evidence type="ECO:0000256" key="1">
    <source>
        <dbReference type="SAM" id="MobiDB-lite"/>
    </source>
</evidence>
<dbReference type="InterPro" id="IPR013865">
    <property type="entry name" value="FAM32A"/>
</dbReference>
<dbReference type="OrthoDB" id="679069at2759"/>
<dbReference type="Pfam" id="PF08555">
    <property type="entry name" value="FAM32A"/>
    <property type="match status" value="1"/>
</dbReference>
<protein>
    <submittedName>
        <fullName evidence="2">Uncharacterized protein</fullName>
    </submittedName>
</protein>
<name>A0A443PIB1_9MAGN</name>
<feature type="region of interest" description="Disordered" evidence="1">
    <location>
        <begin position="23"/>
        <end position="108"/>
    </location>
</feature>
<sequence length="164" mass="18479">MNGLGQGLRLDLLNSFCTFNSFKTKTTNASHQREKREREREMSDPYERVKGGKLTFKGGGGLAARKSTDMKHKKKKKKIKHSDDAQEEEEEQAQAPQEDLADGGGGEAAGGVDIYTIDAAKRMKYDELFPVEAKRFGYEPKLKSKSVEEALDDRVKKKADRYCK</sequence>
<evidence type="ECO:0000313" key="2">
    <source>
        <dbReference type="EMBL" id="RWR90502.1"/>
    </source>
</evidence>
<feature type="compositionally biased region" description="Basic residues" evidence="1">
    <location>
        <begin position="71"/>
        <end position="80"/>
    </location>
</feature>
<feature type="compositionally biased region" description="Basic and acidic residues" evidence="1">
    <location>
        <begin position="31"/>
        <end position="50"/>
    </location>
</feature>
<reference evidence="2 3" key="1">
    <citation type="journal article" date="2019" name="Nat. Plants">
        <title>Stout camphor tree genome fills gaps in understanding of flowering plant genome evolution.</title>
        <authorList>
            <person name="Chaw S.M."/>
            <person name="Liu Y.C."/>
            <person name="Wu Y.W."/>
            <person name="Wang H.Y."/>
            <person name="Lin C.I."/>
            <person name="Wu C.S."/>
            <person name="Ke H.M."/>
            <person name="Chang L.Y."/>
            <person name="Hsu C.Y."/>
            <person name="Yang H.T."/>
            <person name="Sudianto E."/>
            <person name="Hsu M.H."/>
            <person name="Wu K.P."/>
            <person name="Wang L.N."/>
            <person name="Leebens-Mack J.H."/>
            <person name="Tsai I.J."/>
        </authorList>
    </citation>
    <scope>NUCLEOTIDE SEQUENCE [LARGE SCALE GENOMIC DNA]</scope>
    <source>
        <strain evidence="3">cv. Chaw 1501</strain>
        <tissue evidence="2">Young leaves</tissue>
    </source>
</reference>
<dbReference type="Proteomes" id="UP000283530">
    <property type="component" value="Unassembled WGS sequence"/>
</dbReference>
<keyword evidence="3" id="KW-1185">Reference proteome</keyword>
<evidence type="ECO:0000313" key="3">
    <source>
        <dbReference type="Proteomes" id="UP000283530"/>
    </source>
</evidence>
<gene>
    <name evidence="2" type="ORF">CKAN_01959900</name>
</gene>
<dbReference type="AlphaFoldDB" id="A0A443PIB1"/>
<accession>A0A443PIB1</accession>
<organism evidence="2 3">
    <name type="scientific">Cinnamomum micranthum f. kanehirae</name>
    <dbReference type="NCBI Taxonomy" id="337451"/>
    <lineage>
        <taxon>Eukaryota</taxon>
        <taxon>Viridiplantae</taxon>
        <taxon>Streptophyta</taxon>
        <taxon>Embryophyta</taxon>
        <taxon>Tracheophyta</taxon>
        <taxon>Spermatophyta</taxon>
        <taxon>Magnoliopsida</taxon>
        <taxon>Magnoliidae</taxon>
        <taxon>Laurales</taxon>
        <taxon>Lauraceae</taxon>
        <taxon>Cinnamomum</taxon>
    </lineage>
</organism>
<comment type="caution">
    <text evidence="2">The sequence shown here is derived from an EMBL/GenBank/DDBJ whole genome shotgun (WGS) entry which is preliminary data.</text>
</comment>
<proteinExistence type="predicted"/>
<dbReference type="EMBL" id="QPKB01000008">
    <property type="protein sequence ID" value="RWR90502.1"/>
    <property type="molecule type" value="Genomic_DNA"/>
</dbReference>